<comment type="caution">
    <text evidence="2">The sequence shown here is derived from an EMBL/GenBank/DDBJ whole genome shotgun (WGS) entry which is preliminary data.</text>
</comment>
<sequence>MSVASEANDVVSFLSKVGERYKQHRELLRRKFLEDERRDCPFKPTLSKYTSHRKPSKGSECVEAVEKRLYQLHVRQQELAEERQAAHNKRESAELKAVMRPPRLTAQARSLSPRDPAEVSRQWLQKREEKLIRLREAIIKGDLDAMQSKPTISSYAEANITTERRNGKSIEDYLLAEHEARRERMHHHYEGGTTASGRSSSPLRRVDSQPVFRPRISNYARRLSLPGRVVDRLLSKKSRKGDALRDENCTFAPRVSSTSTRLLRYFYKNPNVSVYDRLCDESYMRPNGCYAKKGSSHVEPGSFGVPHINETSRAIVERKRTGDDAPLRTYQLRSPTERLHACRDPTASSGRHRRHCQHMISEQLEKEISQCTFRPRVDEESNQMWRRRLQQLKGGGHPRNVSGLRELLWRRSETRMKEELRRQRELQEQKEVEECTFHPKVGRAPRRRVECALSVPERNEAWQQRRQKKLNCTREEVERSETSECSFHPSVSSLHSAASVPASNVAGYDSHLRRHAESRRIIREMQEWWRPKSHISRNSGSARRVRSQPQKREKEWWDLPQKCELSSFTRTCSPTSWDDQLSSSQLGS</sequence>
<dbReference type="Proteomes" id="UP000195570">
    <property type="component" value="Unassembled WGS sequence"/>
</dbReference>
<reference evidence="2" key="1">
    <citation type="submission" date="2016-09" db="EMBL/GenBank/DDBJ databases">
        <authorList>
            <person name="Hebert L."/>
            <person name="Moumen B."/>
        </authorList>
    </citation>
    <scope>NUCLEOTIDE SEQUENCE [LARGE SCALE GENOMIC DNA]</scope>
    <source>
        <strain evidence="2">OVI</strain>
    </source>
</reference>
<evidence type="ECO:0000313" key="3">
    <source>
        <dbReference type="Proteomes" id="UP000195570"/>
    </source>
</evidence>
<proteinExistence type="predicted"/>
<organism evidence="2 3">
    <name type="scientific">Trypanosoma equiperdum</name>
    <dbReference type="NCBI Taxonomy" id="5694"/>
    <lineage>
        <taxon>Eukaryota</taxon>
        <taxon>Discoba</taxon>
        <taxon>Euglenozoa</taxon>
        <taxon>Kinetoplastea</taxon>
        <taxon>Metakinetoplastina</taxon>
        <taxon>Trypanosomatida</taxon>
        <taxon>Trypanosomatidae</taxon>
        <taxon>Trypanosoma</taxon>
    </lineage>
</organism>
<gene>
    <name evidence="2" type="ORF">TEOVI_000619900</name>
</gene>
<dbReference type="RefSeq" id="XP_067077002.1">
    <property type="nucleotide sequence ID" value="XM_067220901.1"/>
</dbReference>
<name>A0A1G4I141_TRYEQ</name>
<accession>A0A1G4I141</accession>
<keyword evidence="3" id="KW-1185">Reference proteome</keyword>
<dbReference type="PANTHER" id="PTHR37028">
    <property type="entry name" value="UNNAMED PRODUCT-RELATED"/>
    <property type="match status" value="1"/>
</dbReference>
<dbReference type="PANTHER" id="PTHR37028:SF9">
    <property type="entry name" value="NUCLEAR PROTEIN MDM1"/>
    <property type="match status" value="1"/>
</dbReference>
<dbReference type="EMBL" id="CZPT02000286">
    <property type="protein sequence ID" value="SCU65395.1"/>
    <property type="molecule type" value="Genomic_DNA"/>
</dbReference>
<evidence type="ECO:0000256" key="1">
    <source>
        <dbReference type="SAM" id="MobiDB-lite"/>
    </source>
</evidence>
<protein>
    <submittedName>
        <fullName evidence="2">Uncharacterized protein</fullName>
    </submittedName>
</protein>
<feature type="region of interest" description="Disordered" evidence="1">
    <location>
        <begin position="534"/>
        <end position="555"/>
    </location>
</feature>
<dbReference type="GeneID" id="92380138"/>
<dbReference type="AlphaFoldDB" id="A0A1G4I141"/>
<dbReference type="VEuPathDB" id="TriTrypDB:TEOVI_000619900"/>
<evidence type="ECO:0000313" key="2">
    <source>
        <dbReference type="EMBL" id="SCU65395.1"/>
    </source>
</evidence>